<dbReference type="EMBL" id="AZEB01000003">
    <property type="protein sequence ID" value="KRL22928.1"/>
    <property type="molecule type" value="Genomic_DNA"/>
</dbReference>
<organism evidence="1 2">
    <name type="scientific">Lentilactobacillus kisonensis DSM 19906 = JCM 15041</name>
    <dbReference type="NCBI Taxonomy" id="1423766"/>
    <lineage>
        <taxon>Bacteria</taxon>
        <taxon>Bacillati</taxon>
        <taxon>Bacillota</taxon>
        <taxon>Bacilli</taxon>
        <taxon>Lactobacillales</taxon>
        <taxon>Lactobacillaceae</taxon>
        <taxon>Lentilactobacillus</taxon>
    </lineage>
</organism>
<dbReference type="AlphaFoldDB" id="A0A0R1NRE5"/>
<dbReference type="SUPFAM" id="SSF140931">
    <property type="entry name" value="Fic-like"/>
    <property type="match status" value="1"/>
</dbReference>
<dbReference type="RefSeq" id="WP_008856146.1">
    <property type="nucleotide sequence ID" value="NZ_AZEB01000003.1"/>
</dbReference>
<keyword evidence="2" id="KW-1185">Reference proteome</keyword>
<dbReference type="Proteomes" id="UP000051439">
    <property type="component" value="Unassembled WGS sequence"/>
</dbReference>
<name>A0A0R1NRE5_9LACO</name>
<dbReference type="Gene3D" id="1.10.3290.10">
    <property type="entry name" value="Fido-like domain"/>
    <property type="match status" value="1"/>
</dbReference>
<evidence type="ECO:0000313" key="1">
    <source>
        <dbReference type="EMBL" id="KRL22928.1"/>
    </source>
</evidence>
<comment type="caution">
    <text evidence="1">The sequence shown here is derived from an EMBL/GenBank/DDBJ whole genome shotgun (WGS) entry which is preliminary data.</text>
</comment>
<gene>
    <name evidence="1" type="ORF">FC98_GL001683</name>
</gene>
<dbReference type="InterPro" id="IPR036597">
    <property type="entry name" value="Fido-like_dom_sf"/>
</dbReference>
<dbReference type="PATRIC" id="fig|1423766.4.peg.1741"/>
<protein>
    <recommendedName>
        <fullName evidence="3">Fido domain-containing protein</fullName>
    </recommendedName>
</protein>
<evidence type="ECO:0000313" key="2">
    <source>
        <dbReference type="Proteomes" id="UP000051439"/>
    </source>
</evidence>
<evidence type="ECO:0008006" key="3">
    <source>
        <dbReference type="Google" id="ProtNLM"/>
    </source>
</evidence>
<proteinExistence type="predicted"/>
<accession>A0A0R1NRE5</accession>
<sequence>MNFPDKVTLTMKDNQKLVIKEMITLVYSMSRLSGGKATLREAETVILGSDVYGLSMEDTQLIRRLQSAVELVIRNDHPGSVEILSRINGLVTMASSLKAGQLRKAPFKVVATGRMIPAADEAVVANAVEGILHTEDSATLKALRLILVIVNQQFYADANEATAFLFANYVMVHAGAGMIMVADEKLTAFRQLMAAYDGIDDEPPLKWLYKNCVISDH</sequence>
<reference evidence="1 2" key="1">
    <citation type="journal article" date="2015" name="Genome Announc.">
        <title>Expanding the biotechnology potential of lactobacilli through comparative genomics of 213 strains and associated genera.</title>
        <authorList>
            <person name="Sun Z."/>
            <person name="Harris H.M."/>
            <person name="McCann A."/>
            <person name="Guo C."/>
            <person name="Argimon S."/>
            <person name="Zhang W."/>
            <person name="Yang X."/>
            <person name="Jeffery I.B."/>
            <person name="Cooney J.C."/>
            <person name="Kagawa T.F."/>
            <person name="Liu W."/>
            <person name="Song Y."/>
            <person name="Salvetti E."/>
            <person name="Wrobel A."/>
            <person name="Rasinkangas P."/>
            <person name="Parkhill J."/>
            <person name="Rea M.C."/>
            <person name="O'Sullivan O."/>
            <person name="Ritari J."/>
            <person name="Douillard F.P."/>
            <person name="Paul Ross R."/>
            <person name="Yang R."/>
            <person name="Briner A.E."/>
            <person name="Felis G.E."/>
            <person name="de Vos W.M."/>
            <person name="Barrangou R."/>
            <person name="Klaenhammer T.R."/>
            <person name="Caufield P.W."/>
            <person name="Cui Y."/>
            <person name="Zhang H."/>
            <person name="O'Toole P.W."/>
        </authorList>
    </citation>
    <scope>NUCLEOTIDE SEQUENCE [LARGE SCALE GENOMIC DNA]</scope>
    <source>
        <strain evidence="1 2">DSM 19906</strain>
    </source>
</reference>